<dbReference type="GO" id="GO:0000981">
    <property type="term" value="F:DNA-binding transcription factor activity, RNA polymerase II-specific"/>
    <property type="evidence" value="ECO:0007669"/>
    <property type="project" value="TreeGrafter"/>
</dbReference>
<evidence type="ECO:0000256" key="8">
    <source>
        <dbReference type="ARBA" id="ARBA00023163"/>
    </source>
</evidence>
<keyword evidence="3" id="KW-0517">Myogenesis</keyword>
<dbReference type="SMART" id="SM00353">
    <property type="entry name" value="HLH"/>
    <property type="match status" value="1"/>
</dbReference>
<dbReference type="InterPro" id="IPR022032">
    <property type="entry name" value="Myf5"/>
</dbReference>
<dbReference type="FunFam" id="4.10.280.10:FF:000005">
    <property type="entry name" value="Myogenic factor"/>
    <property type="match status" value="1"/>
</dbReference>
<dbReference type="Ensembl" id="ENSSDAT00000015411.1">
    <property type="protein sequence ID" value="ENSSDAP00000013592.1"/>
    <property type="gene ID" value="ENSSDAG00000012252.1"/>
</dbReference>
<comment type="subcellular location">
    <subcellularLocation>
        <location evidence="1 11">Nucleus</location>
    </subcellularLocation>
</comment>
<evidence type="ECO:0000256" key="9">
    <source>
        <dbReference type="ARBA" id="ARBA00023242"/>
    </source>
</evidence>
<keyword evidence="6 11" id="KW-0238">DNA-binding</keyword>
<evidence type="ECO:0000256" key="10">
    <source>
        <dbReference type="ARBA" id="ARBA00045580"/>
    </source>
</evidence>
<accession>A0A8C9PUA0</accession>
<keyword evidence="9 11" id="KW-0539">Nucleus</keyword>
<organism evidence="14 15">
    <name type="scientific">Spermophilus dauricus</name>
    <name type="common">Daurian ground squirrel</name>
    <dbReference type="NCBI Taxonomy" id="99837"/>
    <lineage>
        <taxon>Eukaryota</taxon>
        <taxon>Metazoa</taxon>
        <taxon>Chordata</taxon>
        <taxon>Craniata</taxon>
        <taxon>Vertebrata</taxon>
        <taxon>Euteleostomi</taxon>
        <taxon>Mammalia</taxon>
        <taxon>Eutheria</taxon>
        <taxon>Euarchontoglires</taxon>
        <taxon>Glires</taxon>
        <taxon>Rodentia</taxon>
        <taxon>Sciuromorpha</taxon>
        <taxon>Sciuridae</taxon>
        <taxon>Xerinae</taxon>
        <taxon>Marmotini</taxon>
        <taxon>Spermophilus</taxon>
    </lineage>
</organism>
<keyword evidence="5" id="KW-0805">Transcription regulation</keyword>
<keyword evidence="8" id="KW-0804">Transcription</keyword>
<dbReference type="InterPro" id="IPR011598">
    <property type="entry name" value="bHLH_dom"/>
</dbReference>
<dbReference type="InterPro" id="IPR039704">
    <property type="entry name" value="Myogenic_factor"/>
</dbReference>
<dbReference type="InterPro" id="IPR002546">
    <property type="entry name" value="MyoD_N"/>
</dbReference>
<feature type="compositionally biased region" description="Polar residues" evidence="12">
    <location>
        <begin position="173"/>
        <end position="183"/>
    </location>
</feature>
<evidence type="ECO:0000256" key="5">
    <source>
        <dbReference type="ARBA" id="ARBA00023015"/>
    </source>
</evidence>
<feature type="region of interest" description="Disordered" evidence="12">
    <location>
        <begin position="150"/>
        <end position="195"/>
    </location>
</feature>
<name>A0A8C9PUA0_SPEDA</name>
<dbReference type="Pfam" id="PF00010">
    <property type="entry name" value="HLH"/>
    <property type="match status" value="1"/>
</dbReference>
<keyword evidence="4" id="KW-0221">Differentiation</keyword>
<dbReference type="PANTHER" id="PTHR11534">
    <property type="entry name" value="MYOGENIC FACTOR"/>
    <property type="match status" value="1"/>
</dbReference>
<keyword evidence="2" id="KW-0217">Developmental protein</keyword>
<dbReference type="Proteomes" id="UP000694422">
    <property type="component" value="Unplaced"/>
</dbReference>
<evidence type="ECO:0000256" key="3">
    <source>
        <dbReference type="ARBA" id="ARBA00022541"/>
    </source>
</evidence>
<dbReference type="Pfam" id="PF01586">
    <property type="entry name" value="Basic"/>
    <property type="match status" value="1"/>
</dbReference>
<evidence type="ECO:0000256" key="11">
    <source>
        <dbReference type="RuleBase" id="RU003428"/>
    </source>
</evidence>
<dbReference type="PROSITE" id="PS50888">
    <property type="entry name" value="BHLH"/>
    <property type="match status" value="1"/>
</dbReference>
<dbReference type="GO" id="GO:0046983">
    <property type="term" value="F:protein dimerization activity"/>
    <property type="evidence" value="ECO:0007669"/>
    <property type="project" value="InterPro"/>
</dbReference>
<comment type="subunit">
    <text evidence="11">Efficient DNA binding requires dimerization with another bHLH protein.</text>
</comment>
<evidence type="ECO:0000313" key="14">
    <source>
        <dbReference type="Ensembl" id="ENSSDAP00000013592.1"/>
    </source>
</evidence>
<feature type="region of interest" description="Disordered" evidence="12">
    <location>
        <begin position="240"/>
        <end position="295"/>
    </location>
</feature>
<dbReference type="GO" id="GO:0000978">
    <property type="term" value="F:RNA polymerase II cis-regulatory region sequence-specific DNA binding"/>
    <property type="evidence" value="ECO:0007669"/>
    <property type="project" value="TreeGrafter"/>
</dbReference>
<evidence type="ECO:0000256" key="7">
    <source>
        <dbReference type="ARBA" id="ARBA00023159"/>
    </source>
</evidence>
<keyword evidence="7" id="KW-0010">Activator</keyword>
<sequence length="295" mass="31517">TFDTTPSVREVKKVGSLLGYGATVAPLVHVGALLKPEEHSHFPAAVLPAPSAREDEHVRAPPGHHQAGRCLLWACKACKRKTTNADRRKAATMRERRRLSKVNEAFETLKRCTSSNPNQRLPKVEILRNAIRYIEGLQALLRDQDAAPPGATAFYAPGPLPPGRSGEHYSGDSDASSPRSNCSDGMMDYSGPPSGARRRTCYDGAYYNEAPSEPRPGKSAAVSSLDCLSSIVERISTESPAAPALLMTDATPESPPLQQEAADSSEGERGTPAPSPEAAPQCPAGTNPNPIYQVL</sequence>
<dbReference type="GO" id="GO:0045663">
    <property type="term" value="P:positive regulation of myoblast differentiation"/>
    <property type="evidence" value="ECO:0007669"/>
    <property type="project" value="TreeGrafter"/>
</dbReference>
<evidence type="ECO:0000256" key="6">
    <source>
        <dbReference type="ARBA" id="ARBA00023125"/>
    </source>
</evidence>
<reference evidence="14" key="1">
    <citation type="submission" date="2025-08" db="UniProtKB">
        <authorList>
            <consortium name="Ensembl"/>
        </authorList>
    </citation>
    <scope>IDENTIFICATION</scope>
</reference>
<dbReference type="InterPro" id="IPR036638">
    <property type="entry name" value="HLH_DNA-bd_sf"/>
</dbReference>
<feature type="compositionally biased region" description="Polar residues" evidence="12">
    <location>
        <begin position="284"/>
        <end position="295"/>
    </location>
</feature>
<dbReference type="GO" id="GO:0035914">
    <property type="term" value="P:skeletal muscle cell differentiation"/>
    <property type="evidence" value="ECO:0007669"/>
    <property type="project" value="TreeGrafter"/>
</dbReference>
<dbReference type="Pfam" id="PF12232">
    <property type="entry name" value="Myf5"/>
    <property type="match status" value="1"/>
</dbReference>
<dbReference type="SMART" id="SM00520">
    <property type="entry name" value="BASIC"/>
    <property type="match status" value="1"/>
</dbReference>
<evidence type="ECO:0000256" key="4">
    <source>
        <dbReference type="ARBA" id="ARBA00022782"/>
    </source>
</evidence>
<feature type="domain" description="BHLH" evidence="13">
    <location>
        <begin position="86"/>
        <end position="137"/>
    </location>
</feature>
<evidence type="ECO:0000259" key="13">
    <source>
        <dbReference type="PROSITE" id="PS50888"/>
    </source>
</evidence>
<dbReference type="CDD" id="cd18936">
    <property type="entry name" value="bHLH_TS_MYOD1_Myf3"/>
    <property type="match status" value="1"/>
</dbReference>
<reference evidence="14" key="2">
    <citation type="submission" date="2025-09" db="UniProtKB">
        <authorList>
            <consortium name="Ensembl"/>
        </authorList>
    </citation>
    <scope>IDENTIFICATION</scope>
</reference>
<keyword evidence="15" id="KW-1185">Reference proteome</keyword>
<dbReference type="GO" id="GO:0005634">
    <property type="term" value="C:nucleus"/>
    <property type="evidence" value="ECO:0007669"/>
    <property type="project" value="UniProtKB-SubCell"/>
</dbReference>
<evidence type="ECO:0000256" key="2">
    <source>
        <dbReference type="ARBA" id="ARBA00022473"/>
    </source>
</evidence>
<dbReference type="GO" id="GO:0048743">
    <property type="term" value="P:positive regulation of skeletal muscle fiber development"/>
    <property type="evidence" value="ECO:0007669"/>
    <property type="project" value="TreeGrafter"/>
</dbReference>
<comment type="function">
    <text evidence="10">Acts as a transcriptional activator that promotes transcription of muscle-specific target genes and plays a role in muscle differentiation. Together with MYF5 and MYOG, co-occupies muscle-specific gene promoter core region during myogenesis. Induces fibroblasts to differentiate into myoblasts. Interacts with and is inhibited by the twist protein. This interaction probably involves the basic domains of both proteins.</text>
</comment>
<evidence type="ECO:0000313" key="15">
    <source>
        <dbReference type="Proteomes" id="UP000694422"/>
    </source>
</evidence>
<evidence type="ECO:0000256" key="12">
    <source>
        <dbReference type="SAM" id="MobiDB-lite"/>
    </source>
</evidence>
<dbReference type="SUPFAM" id="SSF47459">
    <property type="entry name" value="HLH, helix-loop-helix DNA-binding domain"/>
    <property type="match status" value="1"/>
</dbReference>
<evidence type="ECO:0000256" key="1">
    <source>
        <dbReference type="ARBA" id="ARBA00004123"/>
    </source>
</evidence>
<dbReference type="Gene3D" id="4.10.280.10">
    <property type="entry name" value="Helix-loop-helix DNA-binding domain"/>
    <property type="match status" value="1"/>
</dbReference>
<dbReference type="PANTHER" id="PTHR11534:SF2">
    <property type="entry name" value="MYOBLAST DETERMINATION PROTEIN 1"/>
    <property type="match status" value="1"/>
</dbReference>
<protein>
    <recommendedName>
        <fullName evidence="11">Myogenic factor</fullName>
    </recommendedName>
</protein>
<dbReference type="AlphaFoldDB" id="A0A8C9PUA0"/>
<proteinExistence type="predicted"/>
<comment type="function">
    <text evidence="11">Induces fibroblasts to differentiate into myoblasts. Acts as a transcriptional activator that promotes transcription of muscle-specific target genes and plays a role in muscle differentiation.</text>
</comment>